<dbReference type="EC" id="2.4.1.-" evidence="4"/>
<evidence type="ECO:0000256" key="3">
    <source>
        <dbReference type="RuleBase" id="RU003718"/>
    </source>
</evidence>
<keyword evidence="7" id="KW-1185">Reference proteome</keyword>
<evidence type="ECO:0000313" key="7">
    <source>
        <dbReference type="Proteomes" id="UP000244336"/>
    </source>
</evidence>
<keyword evidence="2 3" id="KW-0808">Transferase</keyword>
<name>A0A2T7C149_9POAL</name>
<evidence type="ECO:0000256" key="2">
    <source>
        <dbReference type="ARBA" id="ARBA00022679"/>
    </source>
</evidence>
<dbReference type="EMBL" id="CM009757">
    <property type="protein sequence ID" value="PUZ37069.1"/>
    <property type="molecule type" value="Genomic_DNA"/>
</dbReference>
<dbReference type="Proteomes" id="UP000244336">
    <property type="component" value="Chromosome 9"/>
</dbReference>
<gene>
    <name evidence="6" type="ORF">GQ55_9G088300</name>
</gene>
<dbReference type="SUPFAM" id="SSF53756">
    <property type="entry name" value="UDP-Glycosyltransferase/glycogen phosphorylase"/>
    <property type="match status" value="1"/>
</dbReference>
<evidence type="ECO:0000256" key="1">
    <source>
        <dbReference type="ARBA" id="ARBA00009995"/>
    </source>
</evidence>
<evidence type="ECO:0000313" key="6">
    <source>
        <dbReference type="EMBL" id="PUZ37069.1"/>
    </source>
</evidence>
<dbReference type="PANTHER" id="PTHR48047">
    <property type="entry name" value="GLYCOSYLTRANSFERASE"/>
    <property type="match status" value="1"/>
</dbReference>
<dbReference type="CDD" id="cd03784">
    <property type="entry name" value="GT1_Gtf-like"/>
    <property type="match status" value="1"/>
</dbReference>
<dbReference type="FunFam" id="3.40.50.2000:FF:000063">
    <property type="entry name" value="Glycosyltransferase"/>
    <property type="match status" value="1"/>
</dbReference>
<reference evidence="6 7" key="1">
    <citation type="submission" date="2018-04" db="EMBL/GenBank/DDBJ databases">
        <title>WGS assembly of Panicum hallii var. hallii HAL2.</title>
        <authorList>
            <person name="Lovell J."/>
            <person name="Jenkins J."/>
            <person name="Lowry D."/>
            <person name="Mamidi S."/>
            <person name="Sreedasyam A."/>
            <person name="Weng X."/>
            <person name="Barry K."/>
            <person name="Bonette J."/>
            <person name="Campitelli B."/>
            <person name="Daum C."/>
            <person name="Gordon S."/>
            <person name="Gould B."/>
            <person name="Lipzen A."/>
            <person name="MacQueen A."/>
            <person name="Palacio-Mejia J."/>
            <person name="Plott C."/>
            <person name="Shakirov E."/>
            <person name="Shu S."/>
            <person name="Yoshinaga Y."/>
            <person name="Zane M."/>
            <person name="Rokhsar D."/>
            <person name="Grimwood J."/>
            <person name="Schmutz J."/>
            <person name="Juenger T."/>
        </authorList>
    </citation>
    <scope>NUCLEOTIDE SEQUENCE [LARGE SCALE GENOMIC DNA]</scope>
    <source>
        <strain evidence="7">cv. HAL2</strain>
    </source>
</reference>
<dbReference type="InterPro" id="IPR002213">
    <property type="entry name" value="UDP_glucos_trans"/>
</dbReference>
<comment type="similarity">
    <text evidence="1 3">Belongs to the UDP-glycosyltransferase family.</text>
</comment>
<dbReference type="InterPro" id="IPR035595">
    <property type="entry name" value="UDP_glycos_trans_CS"/>
</dbReference>
<evidence type="ECO:0000256" key="4">
    <source>
        <dbReference type="RuleBase" id="RU362057"/>
    </source>
</evidence>
<dbReference type="STRING" id="1504633.A0A2T7C149"/>
<dbReference type="Gene3D" id="3.40.50.2000">
    <property type="entry name" value="Glycogen Phosphorylase B"/>
    <property type="match status" value="2"/>
</dbReference>
<organism evidence="6 7">
    <name type="scientific">Panicum hallii var. hallii</name>
    <dbReference type="NCBI Taxonomy" id="1504633"/>
    <lineage>
        <taxon>Eukaryota</taxon>
        <taxon>Viridiplantae</taxon>
        <taxon>Streptophyta</taxon>
        <taxon>Embryophyta</taxon>
        <taxon>Tracheophyta</taxon>
        <taxon>Spermatophyta</taxon>
        <taxon>Magnoliopsida</taxon>
        <taxon>Liliopsida</taxon>
        <taxon>Poales</taxon>
        <taxon>Poaceae</taxon>
        <taxon>PACMAD clade</taxon>
        <taxon>Panicoideae</taxon>
        <taxon>Panicodae</taxon>
        <taxon>Paniceae</taxon>
        <taxon>Panicinae</taxon>
        <taxon>Panicum</taxon>
        <taxon>Panicum sect. Panicum</taxon>
    </lineage>
</organism>
<keyword evidence="3" id="KW-0328">Glycosyltransferase</keyword>
<dbReference type="Gramene" id="PUZ37069">
    <property type="protein sequence ID" value="PUZ37069"/>
    <property type="gene ID" value="GQ55_9G088300"/>
</dbReference>
<accession>A0A2T7C149</accession>
<dbReference type="GO" id="GO:0035251">
    <property type="term" value="F:UDP-glucosyltransferase activity"/>
    <property type="evidence" value="ECO:0007669"/>
    <property type="project" value="TreeGrafter"/>
</dbReference>
<proteinExistence type="inferred from homology"/>
<dbReference type="PANTHER" id="PTHR48047:SF19">
    <property type="entry name" value="GLYCOSYLTRANSFERASE"/>
    <property type="match status" value="1"/>
</dbReference>
<feature type="region of interest" description="Disordered" evidence="5">
    <location>
        <begin position="1"/>
        <end position="20"/>
    </location>
</feature>
<dbReference type="AlphaFoldDB" id="A0A2T7C149"/>
<dbReference type="OrthoDB" id="5835829at2759"/>
<dbReference type="Pfam" id="PF00201">
    <property type="entry name" value="UDPGT"/>
    <property type="match status" value="1"/>
</dbReference>
<dbReference type="PROSITE" id="PS00375">
    <property type="entry name" value="UDPGT"/>
    <property type="match status" value="1"/>
</dbReference>
<evidence type="ECO:0000256" key="5">
    <source>
        <dbReference type="SAM" id="MobiDB-lite"/>
    </source>
</evidence>
<protein>
    <recommendedName>
        <fullName evidence="4">Glycosyltransferase</fullName>
        <ecNumber evidence="4">2.4.1.-</ecNumber>
    </recommendedName>
</protein>
<sequence>MHLYGSIGHRSASQGQTGAETLDAARPSLPPVALHAECPAVSMVTTRDDGDTATASDAGAGRRLRVFFLPSFARGHLIPQTDLACLMAAARPGEVEATMVVTPANAALIAPTVARAAAAGHAVRVLRHPFPDVGLGDGVECLATAPAQDAWRVYRAMELVQTSHESLLREHRPDAIVSDVPFWWTTVVAAELGVPRLTFHPVGVFPQLAMNNLFKMRADIIRMSSAPGTVVSVPSLPGKEITIPVSELPSFLVQDDHLSKSWEQIKAFQLAGFGVIVNTFVDLELPYCEEFSRVDARRAYFVGPLAQPSCSTVHRGGDSDVDCLSWLSTKPSRSVVFVCFGSWAHFSATQSRELALGLEASNQPFLWVVRSDASQWAPEGWEQRVAGRGMVVRGWAPQVAVLGHPSVGAFLTHCGWNSVLEAASAGVPVLTWPLVFEQFINERLVTGVAAFGARVWEGGTRGERAGEAETAVPAVAIARAVAGFMERGAQRDGVEASARDLAGRARAAVGENGSSWRDIHRLIDDLVQARASGLPEERPIKA</sequence>